<evidence type="ECO:0000313" key="2">
    <source>
        <dbReference type="EMBL" id="CAF1389915.1"/>
    </source>
</evidence>
<protein>
    <submittedName>
        <fullName evidence="2">Uncharacterized protein</fullName>
    </submittedName>
</protein>
<name>A0A815K2F5_9BILA</name>
<feature type="compositionally biased region" description="Polar residues" evidence="1">
    <location>
        <begin position="216"/>
        <end position="243"/>
    </location>
</feature>
<proteinExistence type="predicted"/>
<keyword evidence="4" id="KW-1185">Reference proteome</keyword>
<sequence length="387" mass="43434">MVESPFTSQKPTLTATTAETRKESFIVSFNKKGDDGKILHPDLDSVMEALKSSGDYNNKLFPGVIGAKQTADLVQLMNVKLPRNTDRTKLKILTCDEEIQLVCGMFIQKCLRYGRLTGAADIHSILANEDYDISLDRVKEILKVLKPAINIKENKDFVENIERGRVAVYNADTKTISPLGLDTDDEDEYNLNEQQKEVEENAQDSDNGSDEDDPQNPATVNHTKPPQPHSPVSGSKSSMQPNEQHCPPQHVTALVHVNPSDSSVFTSLDNDDDFSGTANGFFNNFDYQKYRQYRDNYLGAIQIRPQHFDQQAGGRSNNYTVMNTVNYSNVPHQTTNLFGCLSGNNQSHTSTTVFPYHHHYQSTTNPLNYHANNHLKHIQQQVSAFTP</sequence>
<gene>
    <name evidence="2" type="ORF">GPM918_LOCUS32741</name>
    <name evidence="3" type="ORF">SRO942_LOCUS33417</name>
</gene>
<dbReference type="EMBL" id="CAJOBC010082341">
    <property type="protein sequence ID" value="CAF4284611.1"/>
    <property type="molecule type" value="Genomic_DNA"/>
</dbReference>
<evidence type="ECO:0000313" key="4">
    <source>
        <dbReference type="Proteomes" id="UP000663829"/>
    </source>
</evidence>
<feature type="region of interest" description="Disordered" evidence="1">
    <location>
        <begin position="197"/>
        <end position="246"/>
    </location>
</feature>
<dbReference type="Proteomes" id="UP000681722">
    <property type="component" value="Unassembled WGS sequence"/>
</dbReference>
<feature type="non-terminal residue" evidence="2">
    <location>
        <position position="1"/>
    </location>
</feature>
<reference evidence="2" key="1">
    <citation type="submission" date="2021-02" db="EMBL/GenBank/DDBJ databases">
        <authorList>
            <person name="Nowell W R."/>
        </authorList>
    </citation>
    <scope>NUCLEOTIDE SEQUENCE</scope>
</reference>
<dbReference type="Proteomes" id="UP000663829">
    <property type="component" value="Unassembled WGS sequence"/>
</dbReference>
<comment type="caution">
    <text evidence="2">The sequence shown here is derived from an EMBL/GenBank/DDBJ whole genome shotgun (WGS) entry which is preliminary data.</text>
</comment>
<accession>A0A815K2F5</accession>
<organism evidence="2 4">
    <name type="scientific">Didymodactylos carnosus</name>
    <dbReference type="NCBI Taxonomy" id="1234261"/>
    <lineage>
        <taxon>Eukaryota</taxon>
        <taxon>Metazoa</taxon>
        <taxon>Spiralia</taxon>
        <taxon>Gnathifera</taxon>
        <taxon>Rotifera</taxon>
        <taxon>Eurotatoria</taxon>
        <taxon>Bdelloidea</taxon>
        <taxon>Philodinida</taxon>
        <taxon>Philodinidae</taxon>
        <taxon>Didymodactylos</taxon>
    </lineage>
</organism>
<dbReference type="EMBL" id="CAJNOQ010016932">
    <property type="protein sequence ID" value="CAF1389915.1"/>
    <property type="molecule type" value="Genomic_DNA"/>
</dbReference>
<evidence type="ECO:0000256" key="1">
    <source>
        <dbReference type="SAM" id="MobiDB-lite"/>
    </source>
</evidence>
<dbReference type="AlphaFoldDB" id="A0A815K2F5"/>
<evidence type="ECO:0000313" key="3">
    <source>
        <dbReference type="EMBL" id="CAF4284611.1"/>
    </source>
</evidence>
<feature type="compositionally biased region" description="Acidic residues" evidence="1">
    <location>
        <begin position="200"/>
        <end position="214"/>
    </location>
</feature>